<dbReference type="Pfam" id="PF01529">
    <property type="entry name" value="DHHC"/>
    <property type="match status" value="1"/>
</dbReference>
<comment type="subcellular location">
    <subcellularLocation>
        <location evidence="1">Membrane</location>
        <topology evidence="1">Multi-pass membrane protein</topology>
    </subcellularLocation>
</comment>
<dbReference type="Proteomes" id="UP001153292">
    <property type="component" value="Chromosome 9"/>
</dbReference>
<evidence type="ECO:0000256" key="4">
    <source>
        <dbReference type="ARBA" id="ARBA00022989"/>
    </source>
</evidence>
<evidence type="ECO:0000256" key="5">
    <source>
        <dbReference type="ARBA" id="ARBA00023136"/>
    </source>
</evidence>
<dbReference type="PANTHER" id="PTHR12246">
    <property type="entry name" value="PALMITOYLTRANSFERASE ZDHHC16"/>
    <property type="match status" value="1"/>
</dbReference>
<feature type="transmembrane region" description="Helical" evidence="7">
    <location>
        <begin position="53"/>
        <end position="76"/>
    </location>
</feature>
<dbReference type="PROSITE" id="PS50216">
    <property type="entry name" value="DHHC"/>
    <property type="match status" value="1"/>
</dbReference>
<keyword evidence="4 7" id="KW-1133">Transmembrane helix</keyword>
<comment type="domain">
    <text evidence="7">The DHHC domain is required for palmitoyltransferase activity.</text>
</comment>
<reference evidence="9" key="1">
    <citation type="submission" date="2021-12" db="EMBL/GenBank/DDBJ databases">
        <authorList>
            <person name="King R."/>
        </authorList>
    </citation>
    <scope>NUCLEOTIDE SEQUENCE</scope>
</reference>
<name>A0ABN8LBF3_CHISP</name>
<dbReference type="EC" id="2.3.1.225" evidence="7"/>
<keyword evidence="3 7" id="KW-0812">Transmembrane</keyword>
<comment type="similarity">
    <text evidence="7">Belongs to the DHHC palmitoyltransferase family.</text>
</comment>
<keyword evidence="10" id="KW-1185">Reference proteome</keyword>
<keyword evidence="2 7" id="KW-0808">Transferase</keyword>
<proteinExistence type="inferred from homology"/>
<evidence type="ECO:0000256" key="1">
    <source>
        <dbReference type="ARBA" id="ARBA00004141"/>
    </source>
</evidence>
<feature type="transmembrane region" description="Helical" evidence="7">
    <location>
        <begin position="195"/>
        <end position="216"/>
    </location>
</feature>
<organism evidence="9 10">
    <name type="scientific">Chilo suppressalis</name>
    <name type="common">Asiatic rice borer moth</name>
    <dbReference type="NCBI Taxonomy" id="168631"/>
    <lineage>
        <taxon>Eukaryota</taxon>
        <taxon>Metazoa</taxon>
        <taxon>Ecdysozoa</taxon>
        <taxon>Arthropoda</taxon>
        <taxon>Hexapoda</taxon>
        <taxon>Insecta</taxon>
        <taxon>Pterygota</taxon>
        <taxon>Neoptera</taxon>
        <taxon>Endopterygota</taxon>
        <taxon>Lepidoptera</taxon>
        <taxon>Glossata</taxon>
        <taxon>Ditrysia</taxon>
        <taxon>Pyraloidea</taxon>
        <taxon>Crambidae</taxon>
        <taxon>Crambinae</taxon>
        <taxon>Chilo</taxon>
    </lineage>
</organism>
<evidence type="ECO:0000256" key="2">
    <source>
        <dbReference type="ARBA" id="ARBA00022679"/>
    </source>
</evidence>
<evidence type="ECO:0000256" key="3">
    <source>
        <dbReference type="ARBA" id="ARBA00022692"/>
    </source>
</evidence>
<protein>
    <recommendedName>
        <fullName evidence="7">Palmitoyltransferase</fullName>
        <ecNumber evidence="7">2.3.1.225</ecNumber>
    </recommendedName>
</protein>
<dbReference type="EMBL" id="OU963902">
    <property type="protein sequence ID" value="CAH2991913.1"/>
    <property type="molecule type" value="Genomic_DNA"/>
</dbReference>
<evidence type="ECO:0000256" key="7">
    <source>
        <dbReference type="RuleBase" id="RU079119"/>
    </source>
</evidence>
<dbReference type="InterPro" id="IPR001594">
    <property type="entry name" value="Palmitoyltrfase_DHHC"/>
</dbReference>
<feature type="transmembrane region" description="Helical" evidence="7">
    <location>
        <begin position="138"/>
        <end position="156"/>
    </location>
</feature>
<dbReference type="InterPro" id="IPR039859">
    <property type="entry name" value="PFA4/ZDH16/20/ERF2-like"/>
</dbReference>
<feature type="transmembrane region" description="Helical" evidence="7">
    <location>
        <begin position="12"/>
        <end position="33"/>
    </location>
</feature>
<evidence type="ECO:0000313" key="9">
    <source>
        <dbReference type="EMBL" id="CAH2991913.1"/>
    </source>
</evidence>
<accession>A0ABN8LBF3</accession>
<gene>
    <name evidence="9" type="ORF">CHILSU_LOCUS10938</name>
</gene>
<evidence type="ECO:0000313" key="10">
    <source>
        <dbReference type="Proteomes" id="UP001153292"/>
    </source>
</evidence>
<sequence length="276" mass="33116">MKQNKKLLLCRYIFEKVMAFGLIFLLTPGYYIFHMTIVRPYLIKIFKMGTAMHVFHVFLSLFIFINVCGNMFLALLTDNRVPRMSLCQNEKFGRYCVCCKLEQPRKSFHCETCGVCILRRDHHCFFFSRCIGLNNQRYYIMYLTYISIGLIYSTYYDYFFVSSMYDSYDFIIALLRVFNPLVSFISTEPVGIRDLYVLFFDLNVIFIFWATTVLWFHVKNMMMGITAYEHKKIIRSDMTKWNENLLNVFGKRWYWAVLWPFVESPLPRSNNFSRID</sequence>
<evidence type="ECO:0000259" key="8">
    <source>
        <dbReference type="Pfam" id="PF01529"/>
    </source>
</evidence>
<comment type="catalytic activity">
    <reaction evidence="7">
        <text>L-cysteinyl-[protein] + hexadecanoyl-CoA = S-hexadecanoyl-L-cysteinyl-[protein] + CoA</text>
        <dbReference type="Rhea" id="RHEA:36683"/>
        <dbReference type="Rhea" id="RHEA-COMP:10131"/>
        <dbReference type="Rhea" id="RHEA-COMP:11032"/>
        <dbReference type="ChEBI" id="CHEBI:29950"/>
        <dbReference type="ChEBI" id="CHEBI:57287"/>
        <dbReference type="ChEBI" id="CHEBI:57379"/>
        <dbReference type="ChEBI" id="CHEBI:74151"/>
        <dbReference type="EC" id="2.3.1.225"/>
    </reaction>
</comment>
<evidence type="ECO:0000256" key="6">
    <source>
        <dbReference type="ARBA" id="ARBA00023315"/>
    </source>
</evidence>
<keyword evidence="6 7" id="KW-0012">Acyltransferase</keyword>
<feature type="domain" description="Palmitoyltransferase DHHC" evidence="8">
    <location>
        <begin position="91"/>
        <end position="232"/>
    </location>
</feature>
<keyword evidence="5 7" id="KW-0472">Membrane</keyword>